<evidence type="ECO:0000256" key="8">
    <source>
        <dbReference type="ARBA" id="ARBA00023204"/>
    </source>
</evidence>
<name>A0A645FKK7_9ZZZZ</name>
<dbReference type="EC" id="6.5.1.2" evidence="10"/>
<evidence type="ECO:0000256" key="5">
    <source>
        <dbReference type="ARBA" id="ARBA00022833"/>
    </source>
</evidence>
<feature type="domain" description="BRCT" evidence="9">
    <location>
        <begin position="38"/>
        <end position="115"/>
    </location>
</feature>
<dbReference type="SMART" id="SM00292">
    <property type="entry name" value="BRCT"/>
    <property type="match status" value="1"/>
</dbReference>
<dbReference type="SUPFAM" id="SSF52113">
    <property type="entry name" value="BRCT domain"/>
    <property type="match status" value="1"/>
</dbReference>
<dbReference type="InterPro" id="IPR036420">
    <property type="entry name" value="BRCT_dom_sf"/>
</dbReference>
<dbReference type="Pfam" id="PF00533">
    <property type="entry name" value="BRCT"/>
    <property type="match status" value="1"/>
</dbReference>
<keyword evidence="2" id="KW-0235">DNA replication</keyword>
<dbReference type="FunFam" id="3.40.50.10190:FF:000054">
    <property type="entry name" value="DNA ligase"/>
    <property type="match status" value="1"/>
</dbReference>
<accession>A0A645FKK7</accession>
<dbReference type="Gene3D" id="3.40.50.10190">
    <property type="entry name" value="BRCT domain"/>
    <property type="match status" value="1"/>
</dbReference>
<dbReference type="GO" id="GO:0006281">
    <property type="term" value="P:DNA repair"/>
    <property type="evidence" value="ECO:0007669"/>
    <property type="project" value="UniProtKB-KW"/>
</dbReference>
<keyword evidence="1 10" id="KW-0436">Ligase</keyword>
<keyword evidence="4" id="KW-0227">DNA damage</keyword>
<dbReference type="CDD" id="cd17748">
    <property type="entry name" value="BRCT_DNA_ligase_like"/>
    <property type="match status" value="1"/>
</dbReference>
<keyword evidence="8" id="KW-0234">DNA repair</keyword>
<proteinExistence type="predicted"/>
<evidence type="ECO:0000256" key="3">
    <source>
        <dbReference type="ARBA" id="ARBA00022723"/>
    </source>
</evidence>
<dbReference type="GO" id="GO:0006260">
    <property type="term" value="P:DNA replication"/>
    <property type="evidence" value="ECO:0007669"/>
    <property type="project" value="UniProtKB-KW"/>
</dbReference>
<dbReference type="GO" id="GO:0003911">
    <property type="term" value="F:DNA ligase (NAD+) activity"/>
    <property type="evidence" value="ECO:0007669"/>
    <property type="project" value="UniProtKB-EC"/>
</dbReference>
<reference evidence="10" key="1">
    <citation type="submission" date="2019-08" db="EMBL/GenBank/DDBJ databases">
        <authorList>
            <person name="Kucharzyk K."/>
            <person name="Murdoch R.W."/>
            <person name="Higgins S."/>
            <person name="Loffler F."/>
        </authorList>
    </citation>
    <scope>NUCLEOTIDE SEQUENCE</scope>
</reference>
<evidence type="ECO:0000256" key="2">
    <source>
        <dbReference type="ARBA" id="ARBA00022705"/>
    </source>
</evidence>
<keyword evidence="5" id="KW-0862">Zinc</keyword>
<evidence type="ECO:0000256" key="4">
    <source>
        <dbReference type="ARBA" id="ARBA00022763"/>
    </source>
</evidence>
<dbReference type="GO" id="GO:0046872">
    <property type="term" value="F:metal ion binding"/>
    <property type="evidence" value="ECO:0007669"/>
    <property type="project" value="UniProtKB-KW"/>
</dbReference>
<keyword evidence="6" id="KW-0460">Magnesium</keyword>
<keyword evidence="3" id="KW-0479">Metal-binding</keyword>
<dbReference type="EMBL" id="VSSQ01059386">
    <property type="protein sequence ID" value="MPN12954.1"/>
    <property type="molecule type" value="Genomic_DNA"/>
</dbReference>
<evidence type="ECO:0000256" key="1">
    <source>
        <dbReference type="ARBA" id="ARBA00022598"/>
    </source>
</evidence>
<dbReference type="AlphaFoldDB" id="A0A645FKK7"/>
<protein>
    <submittedName>
        <fullName evidence="10">DNA ligase A</fullName>
        <ecNumber evidence="10">6.5.1.2</ecNumber>
    </submittedName>
</protein>
<organism evidence="10">
    <name type="scientific">bioreactor metagenome</name>
    <dbReference type="NCBI Taxonomy" id="1076179"/>
    <lineage>
        <taxon>unclassified sequences</taxon>
        <taxon>metagenomes</taxon>
        <taxon>ecological metagenomes</taxon>
    </lineage>
</organism>
<sequence>MGAVTAQFILDWLASPQSQDLLQKLRRAGVNTTCTEEAVDDRFVGKTFVLTGTLTRFDRKSAEEMIQARGGKASNSVSKKTAYVVAGDAAGSKLQKAQELGIPVLTEDEFAALLE</sequence>
<comment type="caution">
    <text evidence="10">The sequence shown here is derived from an EMBL/GenBank/DDBJ whole genome shotgun (WGS) entry which is preliminary data.</text>
</comment>
<evidence type="ECO:0000259" key="9">
    <source>
        <dbReference type="PROSITE" id="PS50172"/>
    </source>
</evidence>
<keyword evidence="7" id="KW-0520">NAD</keyword>
<evidence type="ECO:0000256" key="7">
    <source>
        <dbReference type="ARBA" id="ARBA00023027"/>
    </source>
</evidence>
<gene>
    <name evidence="10" type="primary">ligA_53</name>
    <name evidence="10" type="ORF">SDC9_160274</name>
</gene>
<dbReference type="PROSITE" id="PS50172">
    <property type="entry name" value="BRCT"/>
    <property type="match status" value="1"/>
</dbReference>
<dbReference type="InterPro" id="IPR001357">
    <property type="entry name" value="BRCT_dom"/>
</dbReference>
<evidence type="ECO:0000313" key="10">
    <source>
        <dbReference type="EMBL" id="MPN12954.1"/>
    </source>
</evidence>
<evidence type="ECO:0000256" key="6">
    <source>
        <dbReference type="ARBA" id="ARBA00022842"/>
    </source>
</evidence>